<evidence type="ECO:0000313" key="14">
    <source>
        <dbReference type="EMBL" id="GAA1692378.1"/>
    </source>
</evidence>
<evidence type="ECO:0000256" key="5">
    <source>
        <dbReference type="ARBA" id="ARBA00022840"/>
    </source>
</evidence>
<dbReference type="SUPFAM" id="SSF50677">
    <property type="entry name" value="ValRS/IleRS/LeuRS editing domain"/>
    <property type="match status" value="1"/>
</dbReference>
<feature type="domain" description="Methionyl/Leucyl tRNA synthetase" evidence="12">
    <location>
        <begin position="72"/>
        <end position="176"/>
    </location>
</feature>
<dbReference type="Pfam" id="PF08264">
    <property type="entry name" value="Anticodon_1"/>
    <property type="match status" value="1"/>
</dbReference>
<dbReference type="Gene3D" id="3.40.50.620">
    <property type="entry name" value="HUPs"/>
    <property type="match status" value="3"/>
</dbReference>
<dbReference type="HAMAP" id="MF_00049_B">
    <property type="entry name" value="Leu_tRNA_synth_B"/>
    <property type="match status" value="1"/>
</dbReference>
<dbReference type="Proteomes" id="UP001500618">
    <property type="component" value="Unassembled WGS sequence"/>
</dbReference>
<dbReference type="InterPro" id="IPR015413">
    <property type="entry name" value="Methionyl/Leucyl_tRNA_Synth"/>
</dbReference>
<accession>A0ABP4TR69</accession>
<feature type="short sequence motif" description="'KMSKS' region" evidence="9">
    <location>
        <begin position="726"/>
        <end position="730"/>
    </location>
</feature>
<dbReference type="RefSeq" id="WP_344312620.1">
    <property type="nucleotide sequence ID" value="NZ_BAAANY010000019.1"/>
</dbReference>
<keyword evidence="15" id="KW-1185">Reference proteome</keyword>
<evidence type="ECO:0000256" key="3">
    <source>
        <dbReference type="ARBA" id="ARBA00022598"/>
    </source>
</evidence>
<dbReference type="Pfam" id="PF13603">
    <property type="entry name" value="tRNA-synt_1_2"/>
    <property type="match status" value="1"/>
</dbReference>
<evidence type="ECO:0000256" key="7">
    <source>
        <dbReference type="ARBA" id="ARBA00023146"/>
    </source>
</evidence>
<gene>
    <name evidence="9 14" type="primary">leuS</name>
    <name evidence="14" type="ORF">GCM10009765_47140</name>
</gene>
<dbReference type="SUPFAM" id="SSF47323">
    <property type="entry name" value="Anticodon-binding domain of a subclass of class I aminoacyl-tRNA synthetases"/>
    <property type="match status" value="1"/>
</dbReference>
<evidence type="ECO:0000256" key="1">
    <source>
        <dbReference type="ARBA" id="ARBA00005594"/>
    </source>
</evidence>
<evidence type="ECO:0000259" key="12">
    <source>
        <dbReference type="Pfam" id="PF09334"/>
    </source>
</evidence>
<evidence type="ECO:0000259" key="11">
    <source>
        <dbReference type="Pfam" id="PF08264"/>
    </source>
</evidence>
<comment type="subcellular location">
    <subcellularLocation>
        <location evidence="9">Cytoplasm</location>
    </subcellularLocation>
</comment>
<dbReference type="PANTHER" id="PTHR43740">
    <property type="entry name" value="LEUCYL-TRNA SYNTHETASE"/>
    <property type="match status" value="1"/>
</dbReference>
<dbReference type="Pfam" id="PF09334">
    <property type="entry name" value="tRNA-synt_1g"/>
    <property type="match status" value="1"/>
</dbReference>
<evidence type="ECO:0000256" key="4">
    <source>
        <dbReference type="ARBA" id="ARBA00022741"/>
    </source>
</evidence>
<comment type="caution">
    <text evidence="9">Lacks conserved residue(s) required for the propagation of feature annotation.</text>
</comment>
<dbReference type="InterPro" id="IPR025709">
    <property type="entry name" value="Leu_tRNA-synth_edit"/>
</dbReference>
<dbReference type="PANTHER" id="PTHR43740:SF2">
    <property type="entry name" value="LEUCINE--TRNA LIGASE, MITOCHONDRIAL"/>
    <property type="match status" value="1"/>
</dbReference>
<dbReference type="EC" id="6.1.1.4" evidence="9"/>
<dbReference type="PROSITE" id="PS00178">
    <property type="entry name" value="AA_TRNA_LIGASE_I"/>
    <property type="match status" value="1"/>
</dbReference>
<evidence type="ECO:0000256" key="10">
    <source>
        <dbReference type="RuleBase" id="RU363039"/>
    </source>
</evidence>
<evidence type="ECO:0000313" key="15">
    <source>
        <dbReference type="Proteomes" id="UP001500618"/>
    </source>
</evidence>
<feature type="domain" description="Methionyl/Valyl/Leucyl/Isoleucyl-tRNA synthetase anticodon-binding" evidence="11">
    <location>
        <begin position="800"/>
        <end position="919"/>
    </location>
</feature>
<evidence type="ECO:0000256" key="9">
    <source>
        <dbReference type="HAMAP-Rule" id="MF_00049"/>
    </source>
</evidence>
<feature type="binding site" evidence="9">
    <location>
        <position position="729"/>
    </location>
    <ligand>
        <name>ATP</name>
        <dbReference type="ChEBI" id="CHEBI:30616"/>
    </ligand>
</feature>
<evidence type="ECO:0000259" key="13">
    <source>
        <dbReference type="Pfam" id="PF13603"/>
    </source>
</evidence>
<dbReference type="InterPro" id="IPR014729">
    <property type="entry name" value="Rossmann-like_a/b/a_fold"/>
</dbReference>
<dbReference type="InterPro" id="IPR013155">
    <property type="entry name" value="M/V/L/I-tRNA-synth_anticd-bd"/>
</dbReference>
<dbReference type="CDD" id="cd00812">
    <property type="entry name" value="LeuRS_core"/>
    <property type="match status" value="1"/>
</dbReference>
<keyword evidence="4 9" id="KW-0547">Nucleotide-binding</keyword>
<dbReference type="PRINTS" id="PR00985">
    <property type="entry name" value="TRNASYNTHLEU"/>
</dbReference>
<keyword evidence="7 9" id="KW-0030">Aminoacyl-tRNA synthetase</keyword>
<comment type="catalytic activity">
    <reaction evidence="8 9">
        <text>tRNA(Leu) + L-leucine + ATP = L-leucyl-tRNA(Leu) + AMP + diphosphate</text>
        <dbReference type="Rhea" id="RHEA:11688"/>
        <dbReference type="Rhea" id="RHEA-COMP:9613"/>
        <dbReference type="Rhea" id="RHEA-COMP:9622"/>
        <dbReference type="ChEBI" id="CHEBI:30616"/>
        <dbReference type="ChEBI" id="CHEBI:33019"/>
        <dbReference type="ChEBI" id="CHEBI:57427"/>
        <dbReference type="ChEBI" id="CHEBI:78442"/>
        <dbReference type="ChEBI" id="CHEBI:78494"/>
        <dbReference type="ChEBI" id="CHEBI:456215"/>
        <dbReference type="EC" id="6.1.1.4"/>
    </reaction>
</comment>
<keyword evidence="5 9" id="KW-0067">ATP-binding</keyword>
<dbReference type="InterPro" id="IPR001412">
    <property type="entry name" value="aa-tRNA-synth_I_CS"/>
</dbReference>
<sequence>MSTEPAVDASADTPPHRYTAALANQIETRWQDRWQTEGTFHAPNPSGPMAEPRTGPGGVDLINRPKMYVLDMFPYPSGAGLHVGHPLGYIATDVLTRFQRMNGHNVLYTMGFDAFGLPAEQYAVQTGTHPRKTTQENVTVFRRQLRRLGLGHDDRRSIATTDPEFYRWTQWIFLQIFNAWFDPEQQKARPIDELIAEFSAGQRETPDGRAWSALSDVERREIVDGYRLTVRSDAPVNWCPGLGTVLANEEVTADGRSERGNFPVFKRNLTQWMMRITAYADRLLADLDRMDWPEPVKQMQRNWIGRSVGAAVHFGTDAGPLTVFTTRPDTLFGATYMVVSPEHSMLSALTPAGWPADTKPAWTGGFATPAEAVAAYQAEAAKKTETDRTADSREKTGVFTGSYAINPVNDQRIPIFTADYVLTGYGTGAIMAVPGQDQRDWDFAKVFQLPIIRTVQPSEGFDGDAYVGEGAAINSANAEISLNGLEVKAAKALIIEWLEKRGFGEGTVQYKLRDWLFSRQRYWGEPFPIVYDETGLPIAVPDSMLPVELPEVEDYSPRTYADDDANSAPEPPLGKATDWVEVELDLGDGLKKYRRETNVMPQWAGSCWYELRYLDPTNSDALVDPAVEEYWMGPRGAGEVGGADLYVGGVEHAVLHLLYSRFWHKVLFDLGHVSSEEPFHRLINQGYIQAYAYQDSRGQYVQADQVTETGGKFFFEGNEVKREYGKIGKSLKNVVTPDDMCAAYGADTFRMYEMSMGPLETSRPWDTRAVVGAHRFLQRVWRLVIDEQTGDVHVNDDDVDEETLRLLHKTIDGARRDYAGMKANTAAAKLIELTNRLTVVAAERGAAPRAAVEPLVLMTAPLAPHVAEELWSRLGHPQTLTFEPFPEADPALLTEDTVTYPVQVNGKVRGRVTVPADASQDDVLAVALADPTVAASLAGKDIRKSIVVPGRIVTLVV</sequence>
<evidence type="ECO:0000256" key="2">
    <source>
        <dbReference type="ARBA" id="ARBA00022490"/>
    </source>
</evidence>
<reference evidence="15" key="1">
    <citation type="journal article" date="2019" name="Int. J. Syst. Evol. Microbiol.">
        <title>The Global Catalogue of Microorganisms (GCM) 10K type strain sequencing project: providing services to taxonomists for standard genome sequencing and annotation.</title>
        <authorList>
            <consortium name="The Broad Institute Genomics Platform"/>
            <consortium name="The Broad Institute Genome Sequencing Center for Infectious Disease"/>
            <person name="Wu L."/>
            <person name="Ma J."/>
        </authorList>
    </citation>
    <scope>NUCLEOTIDE SEQUENCE [LARGE SCALE GENOMIC DNA]</scope>
    <source>
        <strain evidence="15">JCM 14718</strain>
    </source>
</reference>
<protein>
    <recommendedName>
        <fullName evidence="9">Leucine--tRNA ligase</fullName>
        <ecNumber evidence="9">6.1.1.4</ecNumber>
    </recommendedName>
    <alternativeName>
        <fullName evidence="9">Leucyl-tRNA synthetase</fullName>
        <shortName evidence="9">LeuRS</shortName>
    </alternativeName>
</protein>
<dbReference type="CDD" id="cd07958">
    <property type="entry name" value="Anticodon_Ia_Leu_BEm"/>
    <property type="match status" value="1"/>
</dbReference>
<dbReference type="Gene3D" id="1.10.730.10">
    <property type="entry name" value="Isoleucyl-tRNA Synthetase, Domain 1"/>
    <property type="match status" value="1"/>
</dbReference>
<proteinExistence type="inferred from homology"/>
<evidence type="ECO:0000256" key="6">
    <source>
        <dbReference type="ARBA" id="ARBA00022917"/>
    </source>
</evidence>
<dbReference type="InterPro" id="IPR002302">
    <property type="entry name" value="Leu-tRNA-ligase"/>
</dbReference>
<dbReference type="GO" id="GO:0016874">
    <property type="term" value="F:ligase activity"/>
    <property type="evidence" value="ECO:0007669"/>
    <property type="project" value="UniProtKB-KW"/>
</dbReference>
<evidence type="ECO:0000256" key="8">
    <source>
        <dbReference type="ARBA" id="ARBA00047469"/>
    </source>
</evidence>
<dbReference type="InterPro" id="IPR009080">
    <property type="entry name" value="tRNAsynth_Ia_anticodon-bd"/>
</dbReference>
<dbReference type="EMBL" id="BAAANY010000019">
    <property type="protein sequence ID" value="GAA1692378.1"/>
    <property type="molecule type" value="Genomic_DNA"/>
</dbReference>
<feature type="domain" description="Leucyl-tRNA synthetase editing" evidence="13">
    <location>
        <begin position="301"/>
        <end position="499"/>
    </location>
</feature>
<organism evidence="14 15">
    <name type="scientific">Fodinicola feengrottensis</name>
    <dbReference type="NCBI Taxonomy" id="435914"/>
    <lineage>
        <taxon>Bacteria</taxon>
        <taxon>Bacillati</taxon>
        <taxon>Actinomycetota</taxon>
        <taxon>Actinomycetes</taxon>
        <taxon>Mycobacteriales</taxon>
        <taxon>Fodinicola</taxon>
    </lineage>
</organism>
<dbReference type="NCBIfam" id="TIGR00396">
    <property type="entry name" value="leuS_bact"/>
    <property type="match status" value="1"/>
</dbReference>
<comment type="caution">
    <text evidence="14">The sequence shown here is derived from an EMBL/GenBank/DDBJ whole genome shotgun (WGS) entry which is preliminary data.</text>
</comment>
<keyword evidence="6 9" id="KW-0648">Protein biosynthesis</keyword>
<comment type="similarity">
    <text evidence="1 9 10">Belongs to the class-I aminoacyl-tRNA synthetase family.</text>
</comment>
<keyword evidence="3 9" id="KW-0436">Ligase</keyword>
<dbReference type="SUPFAM" id="SSF52374">
    <property type="entry name" value="Nucleotidylyl transferase"/>
    <property type="match status" value="1"/>
</dbReference>
<dbReference type="InterPro" id="IPR009008">
    <property type="entry name" value="Val/Leu/Ile-tRNA-synth_edit"/>
</dbReference>
<name>A0ABP4TR69_9ACTN</name>
<keyword evidence="2 9" id="KW-0963">Cytoplasm</keyword>